<reference evidence="1" key="1">
    <citation type="journal article" date="2021" name="Genome Biol. Evol.">
        <title>A High-Quality Reference Genome for a Parasitic Bivalve with Doubly Uniparental Inheritance (Bivalvia: Unionida).</title>
        <authorList>
            <person name="Smith C.H."/>
        </authorList>
    </citation>
    <scope>NUCLEOTIDE SEQUENCE</scope>
    <source>
        <strain evidence="1">CHS0354</strain>
    </source>
</reference>
<feature type="non-terminal residue" evidence="1">
    <location>
        <position position="281"/>
    </location>
</feature>
<dbReference type="Proteomes" id="UP001195483">
    <property type="component" value="Unassembled WGS sequence"/>
</dbReference>
<reference evidence="1" key="2">
    <citation type="journal article" date="2021" name="Genome Biol. Evol.">
        <title>Developing a high-quality reference genome for a parasitic bivalve with doubly uniparental inheritance (Bivalvia: Unionida).</title>
        <authorList>
            <person name="Smith C.H."/>
        </authorList>
    </citation>
    <scope>NUCLEOTIDE SEQUENCE</scope>
    <source>
        <strain evidence="1">CHS0354</strain>
        <tissue evidence="1">Mantle</tissue>
    </source>
</reference>
<evidence type="ECO:0000313" key="2">
    <source>
        <dbReference type="Proteomes" id="UP001195483"/>
    </source>
</evidence>
<dbReference type="EMBL" id="JAEAOA010001750">
    <property type="protein sequence ID" value="KAK3579700.1"/>
    <property type="molecule type" value="Genomic_DNA"/>
</dbReference>
<dbReference type="InterPro" id="IPR013783">
    <property type="entry name" value="Ig-like_fold"/>
</dbReference>
<evidence type="ECO:0000313" key="1">
    <source>
        <dbReference type="EMBL" id="KAK3579700.1"/>
    </source>
</evidence>
<protein>
    <submittedName>
        <fullName evidence="1">Uncharacterized protein</fullName>
    </submittedName>
</protein>
<sequence length="281" mass="30713">ILDFGDWLDGVDLRNIVSAFNHPALRSDFDPVQPFFNHPVLGPDCDSVTAFNHPALRPDCDPKFDDLGVFTRPINNISSKNGNMILIEKHLCDSAGQPLVDFDKSSGNMGATCGSCEEASTDKNYKASAPALVFMGTLLPWMGPGNSSLGTDTAMVTALTFDGFVGDLLTQRLEMSNSGSTVVHFHFRLVKISSSFLTATYVDENICQISVLLPGESVKIRVIFKSKKPGYFSQTWRVLTQPILCGGRTPQVTLKAAIMSRPEDASPIQEIKVLIQYASKY</sequence>
<accession>A0AAE0RUU3</accession>
<comment type="caution">
    <text evidence="1">The sequence shown here is derived from an EMBL/GenBank/DDBJ whole genome shotgun (WGS) entry which is preliminary data.</text>
</comment>
<keyword evidence="2" id="KW-1185">Reference proteome</keyword>
<name>A0AAE0RUU3_9BIVA</name>
<reference evidence="1" key="3">
    <citation type="submission" date="2023-05" db="EMBL/GenBank/DDBJ databases">
        <authorList>
            <person name="Smith C.H."/>
        </authorList>
    </citation>
    <scope>NUCLEOTIDE SEQUENCE</scope>
    <source>
        <strain evidence="1">CHS0354</strain>
        <tissue evidence="1">Mantle</tissue>
    </source>
</reference>
<gene>
    <name evidence="1" type="ORF">CHS0354_029179</name>
</gene>
<dbReference type="Pfam" id="PF14646">
    <property type="entry name" value="MYCBPAP"/>
    <property type="match status" value="1"/>
</dbReference>
<dbReference type="Gene3D" id="2.60.40.10">
    <property type="entry name" value="Immunoglobulins"/>
    <property type="match status" value="1"/>
</dbReference>
<dbReference type="AlphaFoldDB" id="A0AAE0RUU3"/>
<organism evidence="1 2">
    <name type="scientific">Potamilus streckersoni</name>
    <dbReference type="NCBI Taxonomy" id="2493646"/>
    <lineage>
        <taxon>Eukaryota</taxon>
        <taxon>Metazoa</taxon>
        <taxon>Spiralia</taxon>
        <taxon>Lophotrochozoa</taxon>
        <taxon>Mollusca</taxon>
        <taxon>Bivalvia</taxon>
        <taxon>Autobranchia</taxon>
        <taxon>Heteroconchia</taxon>
        <taxon>Palaeoheterodonta</taxon>
        <taxon>Unionida</taxon>
        <taxon>Unionoidea</taxon>
        <taxon>Unionidae</taxon>
        <taxon>Ambleminae</taxon>
        <taxon>Lampsilini</taxon>
        <taxon>Potamilus</taxon>
    </lineage>
</organism>
<proteinExistence type="predicted"/>
<dbReference type="PANTHER" id="PTHR48421">
    <property type="entry name" value="MYCBP-ASSOCIATED PROTEIN"/>
    <property type="match status" value="1"/>
</dbReference>
<dbReference type="PANTHER" id="PTHR48421:SF1">
    <property type="entry name" value="MYCBP-ASSOCIATED PROTEIN"/>
    <property type="match status" value="1"/>
</dbReference>
<dbReference type="InterPro" id="IPR032707">
    <property type="entry name" value="MYCBPAP"/>
</dbReference>